<name>A0A1H9QBR5_BUTFI</name>
<gene>
    <name evidence="2" type="ORF">SAMN04487884_10788</name>
</gene>
<evidence type="ECO:0000313" key="2">
    <source>
        <dbReference type="EMBL" id="SER57329.1"/>
    </source>
</evidence>
<feature type="transmembrane region" description="Helical" evidence="1">
    <location>
        <begin position="59"/>
        <end position="77"/>
    </location>
</feature>
<organism evidence="2 3">
    <name type="scientific">Butyrivibrio fibrisolvens</name>
    <dbReference type="NCBI Taxonomy" id="831"/>
    <lineage>
        <taxon>Bacteria</taxon>
        <taxon>Bacillati</taxon>
        <taxon>Bacillota</taxon>
        <taxon>Clostridia</taxon>
        <taxon>Lachnospirales</taxon>
        <taxon>Lachnospiraceae</taxon>
        <taxon>Butyrivibrio</taxon>
    </lineage>
</organism>
<feature type="transmembrane region" description="Helical" evidence="1">
    <location>
        <begin position="335"/>
        <end position="356"/>
    </location>
</feature>
<dbReference type="EMBL" id="FOGJ01000007">
    <property type="protein sequence ID" value="SER57329.1"/>
    <property type="molecule type" value="Genomic_DNA"/>
</dbReference>
<feature type="transmembrane region" description="Helical" evidence="1">
    <location>
        <begin position="453"/>
        <end position="476"/>
    </location>
</feature>
<dbReference type="AlphaFoldDB" id="A0A1H9QBR5"/>
<feature type="transmembrane region" description="Helical" evidence="1">
    <location>
        <begin position="275"/>
        <end position="292"/>
    </location>
</feature>
<keyword evidence="1" id="KW-1133">Transmembrane helix</keyword>
<feature type="transmembrane region" description="Helical" evidence="1">
    <location>
        <begin position="89"/>
        <end position="106"/>
    </location>
</feature>
<accession>A0A1H9QBR5</accession>
<keyword evidence="1" id="KW-0812">Transmembrane</keyword>
<keyword evidence="1" id="KW-0472">Membrane</keyword>
<dbReference type="Proteomes" id="UP000182584">
    <property type="component" value="Unassembled WGS sequence"/>
</dbReference>
<feature type="transmembrane region" description="Helical" evidence="1">
    <location>
        <begin position="304"/>
        <end position="323"/>
    </location>
</feature>
<feature type="transmembrane region" description="Helical" evidence="1">
    <location>
        <begin position="112"/>
        <end position="132"/>
    </location>
</feature>
<feature type="transmembrane region" description="Helical" evidence="1">
    <location>
        <begin position="139"/>
        <end position="156"/>
    </location>
</feature>
<sequence>MSIFSFLKKRLKNFQTISELVIFPVLLFLYPFVAVNQGIDLSDVTYSLGNYQFFDAMDTNWKLSIFIPSLAGHLMTYLPGAGTMLGMKIYTTLFVSMMALIVYYALKTIIPGWMIFIGEWIAISLSWCPYVILYNYMTYLFMILGLLLLLDGIMTFEGRKQDIRLFLAGVFLGCNVLVRLPNVLEASFILILFFAVYVNKEKIQTLIHRTAVCVVGYIAGAVIPLMIAIFMYGPSAYASMLKWLSSVSGDSGNSHSMAATTLLTLNAYKTTASKMAVMIPCIVVGVILFYLISKRAGGIKILNIAKIIYLGGILVLVKFYFATGVFTTNYWYYDSMFQAAMMFIVLSLVLDILDIVSAFAERLDFVVIMPGTQGERIMAFLSLMVIVITPFGSDNYTFPIVNNLFLVAPITLAQLRRVARRATSVHMPRTGLRTQEARDKFDLECAVHFPWKYMCVMIVLVVIIQGTLFKAGYSFVDGADGRPRDSKVTSVDKLEGLYTTSDNAAEIEKLYKVFKDNDLFDHELLQFGESPGLSYAFDMKPAIYTTWPTLESNTVDIFDDALMNISARPVIITDADMMTEYQDSPSVLSKIDILLDYIASNDYNIVFEDENYIVYVPCD</sequence>
<evidence type="ECO:0000256" key="1">
    <source>
        <dbReference type="SAM" id="Phobius"/>
    </source>
</evidence>
<evidence type="ECO:0000313" key="3">
    <source>
        <dbReference type="Proteomes" id="UP000182584"/>
    </source>
</evidence>
<proteinExistence type="predicted"/>
<feature type="transmembrane region" description="Helical" evidence="1">
    <location>
        <begin position="377"/>
        <end position="393"/>
    </location>
</feature>
<dbReference type="OrthoDB" id="2017291at2"/>
<reference evidence="2 3" key="1">
    <citation type="submission" date="2016-10" db="EMBL/GenBank/DDBJ databases">
        <authorList>
            <person name="de Groot N.N."/>
        </authorList>
    </citation>
    <scope>NUCLEOTIDE SEQUENCE [LARGE SCALE GENOMIC DNA]</scope>
    <source>
        <strain evidence="2 3">AR40</strain>
    </source>
</reference>
<feature type="transmembrane region" description="Helical" evidence="1">
    <location>
        <begin position="176"/>
        <end position="198"/>
    </location>
</feature>
<feature type="transmembrane region" description="Helical" evidence="1">
    <location>
        <begin position="210"/>
        <end position="233"/>
    </location>
</feature>
<protein>
    <submittedName>
        <fullName evidence="2">Uncharacterized protein</fullName>
    </submittedName>
</protein>
<feature type="transmembrane region" description="Helical" evidence="1">
    <location>
        <begin position="20"/>
        <end position="39"/>
    </location>
</feature>